<proteinExistence type="predicted"/>
<accession>A0A368UC48</accession>
<sequence>MMALFSHNNDNPLVMKMITKGLELNPGATPLIHSDRGSQYTSKEDPYITQQAGLNLSMSGVGKCIDNARLNVSLDI</sequence>
<dbReference type="SUPFAM" id="SSF53098">
    <property type="entry name" value="Ribonuclease H-like"/>
    <property type="match status" value="1"/>
</dbReference>
<dbReference type="InterPro" id="IPR012337">
    <property type="entry name" value="RNaseH-like_sf"/>
</dbReference>
<reference evidence="1 2" key="1">
    <citation type="journal article" date="2018" name="Sci. Rep.">
        <title>Network-guided genomic and metagenomic analysis of the faecal microbiota of the critically endangered kakapo.</title>
        <authorList>
            <person name="Waite D.W."/>
            <person name="Dsouza M."/>
            <person name="Sekiguchi Y."/>
            <person name="Hugenholtz P."/>
            <person name="Taylor M.W."/>
        </authorList>
    </citation>
    <scope>NUCLEOTIDE SEQUENCE [LARGE SCALE GENOMIC DNA]</scope>
    <source>
        <strain evidence="1 2">BI02</strain>
    </source>
</reference>
<dbReference type="AlphaFoldDB" id="A0A368UC48"/>
<comment type="caution">
    <text evidence="1">The sequence shown here is derived from an EMBL/GenBank/DDBJ whole genome shotgun (WGS) entry which is preliminary data.</text>
</comment>
<gene>
    <name evidence="1" type="ORF">CAC02_08055</name>
</gene>
<protein>
    <recommendedName>
        <fullName evidence="3">Transposase</fullName>
    </recommendedName>
</protein>
<organism evidence="1 2">
    <name type="scientific">Streptococcus gallolyticus</name>
    <dbReference type="NCBI Taxonomy" id="315405"/>
    <lineage>
        <taxon>Bacteria</taxon>
        <taxon>Bacillati</taxon>
        <taxon>Bacillota</taxon>
        <taxon>Bacilli</taxon>
        <taxon>Lactobacillales</taxon>
        <taxon>Streptococcaceae</taxon>
        <taxon>Streptococcus</taxon>
    </lineage>
</organism>
<dbReference type="EMBL" id="NETH01000040">
    <property type="protein sequence ID" value="RCW16520.1"/>
    <property type="molecule type" value="Genomic_DNA"/>
</dbReference>
<name>A0A368UC48_9STRE</name>
<dbReference type="Proteomes" id="UP000253215">
    <property type="component" value="Unassembled WGS sequence"/>
</dbReference>
<evidence type="ECO:0000313" key="2">
    <source>
        <dbReference type="Proteomes" id="UP000253215"/>
    </source>
</evidence>
<evidence type="ECO:0000313" key="1">
    <source>
        <dbReference type="EMBL" id="RCW16520.1"/>
    </source>
</evidence>
<evidence type="ECO:0008006" key="3">
    <source>
        <dbReference type="Google" id="ProtNLM"/>
    </source>
</evidence>